<accession>A0A840NRM0</accession>
<name>A0A840NRM0_9HYPH</name>
<comment type="caution">
    <text evidence="1">The sequence shown here is derived from an EMBL/GenBank/DDBJ whole genome shotgun (WGS) entry which is preliminary data.</text>
</comment>
<sequence>MVRTLYGHALQCQVASVKEDFASDDEGCTWKVIK</sequence>
<proteinExistence type="predicted"/>
<evidence type="ECO:0000313" key="2">
    <source>
        <dbReference type="Proteomes" id="UP000561417"/>
    </source>
</evidence>
<dbReference type="Proteomes" id="UP000561417">
    <property type="component" value="Unassembled WGS sequence"/>
</dbReference>
<reference evidence="1 2" key="1">
    <citation type="submission" date="2020-08" db="EMBL/GenBank/DDBJ databases">
        <title>Genomic Encyclopedia of Type Strains, Phase IV (KMG-IV): sequencing the most valuable type-strain genomes for metagenomic binning, comparative biology and taxonomic classification.</title>
        <authorList>
            <person name="Goeker M."/>
        </authorList>
    </citation>
    <scope>NUCLEOTIDE SEQUENCE [LARGE SCALE GENOMIC DNA]</scope>
    <source>
        <strain evidence="1 2">DSM 28538</strain>
    </source>
</reference>
<organism evidence="1 2">
    <name type="scientific">Bartonella callosciuri</name>
    <dbReference type="NCBI Taxonomy" id="686223"/>
    <lineage>
        <taxon>Bacteria</taxon>
        <taxon>Pseudomonadati</taxon>
        <taxon>Pseudomonadota</taxon>
        <taxon>Alphaproteobacteria</taxon>
        <taxon>Hyphomicrobiales</taxon>
        <taxon>Bartonellaceae</taxon>
        <taxon>Bartonella</taxon>
    </lineage>
</organism>
<evidence type="ECO:0000313" key="1">
    <source>
        <dbReference type="EMBL" id="MBB5074480.1"/>
    </source>
</evidence>
<gene>
    <name evidence="1" type="ORF">HNQ69_001631</name>
</gene>
<protein>
    <submittedName>
        <fullName evidence="1">Uncharacterized protein</fullName>
    </submittedName>
</protein>
<dbReference type="AlphaFoldDB" id="A0A840NRM0"/>
<keyword evidence="2" id="KW-1185">Reference proteome</keyword>
<dbReference type="EMBL" id="JACHIM010000017">
    <property type="protein sequence ID" value="MBB5074480.1"/>
    <property type="molecule type" value="Genomic_DNA"/>
</dbReference>